<evidence type="ECO:0000313" key="2">
    <source>
        <dbReference type="EMBL" id="PQP94149.1"/>
    </source>
</evidence>
<sequence>MSYGTKDYSQSTSPPHSTGSKTQPGKDSSSVGNSVAFGLWSARLHVPVATTHGHPPWSYIYWGSFDVGLNRVDSSTPGEMERAEDEPLASTYLRTRLPNLGGVLDLSSPVGAISFTLLGMAYSSLNRSN</sequence>
<name>A0A314XNX1_PRUYE</name>
<gene>
    <name evidence="2" type="ORF">Pyn_16104</name>
</gene>
<feature type="compositionally biased region" description="Polar residues" evidence="1">
    <location>
        <begin position="7"/>
        <end position="31"/>
    </location>
</feature>
<dbReference type="AlphaFoldDB" id="A0A314XNX1"/>
<keyword evidence="3" id="KW-1185">Reference proteome</keyword>
<proteinExistence type="predicted"/>
<feature type="region of interest" description="Disordered" evidence="1">
    <location>
        <begin position="1"/>
        <end position="31"/>
    </location>
</feature>
<protein>
    <submittedName>
        <fullName evidence="2">Uncharacterized protein</fullName>
    </submittedName>
</protein>
<accession>A0A314XNX1</accession>
<dbReference type="Proteomes" id="UP000250321">
    <property type="component" value="Unassembled WGS sequence"/>
</dbReference>
<dbReference type="EMBL" id="PJQY01002380">
    <property type="protein sequence ID" value="PQP94149.1"/>
    <property type="molecule type" value="Genomic_DNA"/>
</dbReference>
<reference evidence="2 3" key="1">
    <citation type="submission" date="2018-02" db="EMBL/GenBank/DDBJ databases">
        <title>Draft genome of wild Prunus yedoensis var. nudiflora.</title>
        <authorList>
            <person name="Baek S."/>
            <person name="Kim J.-H."/>
            <person name="Choi K."/>
            <person name="Kim G.-B."/>
            <person name="Cho A."/>
            <person name="Jang H."/>
            <person name="Shin C.-H."/>
            <person name="Yu H.-J."/>
            <person name="Mun J.-H."/>
        </authorList>
    </citation>
    <scope>NUCLEOTIDE SEQUENCE [LARGE SCALE GENOMIC DNA]</scope>
    <source>
        <strain evidence="3">cv. Jeju island</strain>
        <tissue evidence="2">Leaf</tissue>
    </source>
</reference>
<evidence type="ECO:0000313" key="3">
    <source>
        <dbReference type="Proteomes" id="UP000250321"/>
    </source>
</evidence>
<comment type="caution">
    <text evidence="2">The sequence shown here is derived from an EMBL/GenBank/DDBJ whole genome shotgun (WGS) entry which is preliminary data.</text>
</comment>
<organism evidence="2 3">
    <name type="scientific">Prunus yedoensis var. nudiflora</name>
    <dbReference type="NCBI Taxonomy" id="2094558"/>
    <lineage>
        <taxon>Eukaryota</taxon>
        <taxon>Viridiplantae</taxon>
        <taxon>Streptophyta</taxon>
        <taxon>Embryophyta</taxon>
        <taxon>Tracheophyta</taxon>
        <taxon>Spermatophyta</taxon>
        <taxon>Magnoliopsida</taxon>
        <taxon>eudicotyledons</taxon>
        <taxon>Gunneridae</taxon>
        <taxon>Pentapetalae</taxon>
        <taxon>rosids</taxon>
        <taxon>fabids</taxon>
        <taxon>Rosales</taxon>
        <taxon>Rosaceae</taxon>
        <taxon>Amygdaloideae</taxon>
        <taxon>Amygdaleae</taxon>
        <taxon>Prunus</taxon>
    </lineage>
</organism>
<evidence type="ECO:0000256" key="1">
    <source>
        <dbReference type="SAM" id="MobiDB-lite"/>
    </source>
</evidence>